<evidence type="ECO:0000313" key="4">
    <source>
        <dbReference type="Proteomes" id="UP001330812"/>
    </source>
</evidence>
<keyword evidence="4" id="KW-1185">Reference proteome</keyword>
<feature type="compositionally biased region" description="Low complexity" evidence="1">
    <location>
        <begin position="18"/>
        <end position="38"/>
    </location>
</feature>
<dbReference type="PROSITE" id="PS51061">
    <property type="entry name" value="R3H"/>
    <property type="match status" value="1"/>
</dbReference>
<evidence type="ECO:0000259" key="2">
    <source>
        <dbReference type="PROSITE" id="PS51061"/>
    </source>
</evidence>
<dbReference type="CDD" id="cd02644">
    <property type="entry name" value="R3H_jag"/>
    <property type="match status" value="1"/>
</dbReference>
<dbReference type="InterPro" id="IPR001374">
    <property type="entry name" value="R3H_dom"/>
</dbReference>
<dbReference type="InterPro" id="IPR034079">
    <property type="entry name" value="R3H_KhpB"/>
</dbReference>
<name>A0ABZ1I1V8_9PSEU</name>
<dbReference type="Gene3D" id="3.30.1370.50">
    <property type="entry name" value="R3H-like domain"/>
    <property type="match status" value="1"/>
</dbReference>
<proteinExistence type="predicted"/>
<evidence type="ECO:0000313" key="3">
    <source>
        <dbReference type="EMBL" id="WSE28372.1"/>
    </source>
</evidence>
<reference evidence="3 4" key="1">
    <citation type="journal article" date="2015" name="Int. J. Syst. Evol. Microbiol.">
        <title>Amycolatopsis rhabdoformis sp. nov., an actinomycete isolated from a tropical forest soil.</title>
        <authorList>
            <person name="Souza W.R."/>
            <person name="Silva R.E."/>
            <person name="Goodfellow M."/>
            <person name="Busarakam K."/>
            <person name="Figueiro F.S."/>
            <person name="Ferreira D."/>
            <person name="Rodrigues-Filho E."/>
            <person name="Moraes L.A.B."/>
            <person name="Zucchi T.D."/>
        </authorList>
    </citation>
    <scope>NUCLEOTIDE SEQUENCE [LARGE SCALE GENOMIC DNA]</scope>
    <source>
        <strain evidence="3 4">NCIMB 14900</strain>
    </source>
</reference>
<evidence type="ECO:0000256" key="1">
    <source>
        <dbReference type="SAM" id="MobiDB-lite"/>
    </source>
</evidence>
<accession>A0ABZ1I1V8</accession>
<protein>
    <submittedName>
        <fullName evidence="3">R3H domain-containing nucleic acid-binding protein</fullName>
    </submittedName>
</protein>
<dbReference type="InterPro" id="IPR039247">
    <property type="entry name" value="KhpB"/>
</dbReference>
<dbReference type="Proteomes" id="UP001330812">
    <property type="component" value="Chromosome"/>
</dbReference>
<dbReference type="InterPro" id="IPR015946">
    <property type="entry name" value="KH_dom-like_a/b"/>
</dbReference>
<organism evidence="3 4">
    <name type="scientific">Amycolatopsis rhabdoformis</name>
    <dbReference type="NCBI Taxonomy" id="1448059"/>
    <lineage>
        <taxon>Bacteria</taxon>
        <taxon>Bacillati</taxon>
        <taxon>Actinomycetota</taxon>
        <taxon>Actinomycetes</taxon>
        <taxon>Pseudonocardiales</taxon>
        <taxon>Pseudonocardiaceae</taxon>
        <taxon>Amycolatopsis</taxon>
    </lineage>
</organism>
<gene>
    <name evidence="3" type="ORF">VSH64_36885</name>
</gene>
<dbReference type="EMBL" id="CP142149">
    <property type="protein sequence ID" value="WSE28372.1"/>
    <property type="molecule type" value="Genomic_DNA"/>
</dbReference>
<feature type="domain" description="R3H" evidence="2">
    <location>
        <begin position="139"/>
        <end position="205"/>
    </location>
</feature>
<feature type="region of interest" description="Disordered" evidence="1">
    <location>
        <begin position="1"/>
        <end position="51"/>
    </location>
</feature>
<dbReference type="PANTHER" id="PTHR35800:SF1">
    <property type="entry name" value="RNA-BINDING PROTEIN KHPB"/>
    <property type="match status" value="1"/>
</dbReference>
<feature type="region of interest" description="Disordered" evidence="1">
    <location>
        <begin position="184"/>
        <end position="205"/>
    </location>
</feature>
<dbReference type="InterPro" id="IPR036867">
    <property type="entry name" value="R3H_dom_sf"/>
</dbReference>
<dbReference type="Pfam" id="PF01424">
    <property type="entry name" value="R3H"/>
    <property type="match status" value="1"/>
</dbReference>
<dbReference type="SMART" id="SM00393">
    <property type="entry name" value="R3H"/>
    <property type="match status" value="1"/>
</dbReference>
<dbReference type="PANTHER" id="PTHR35800">
    <property type="entry name" value="PROTEIN JAG"/>
    <property type="match status" value="1"/>
</dbReference>
<dbReference type="Gene3D" id="3.30.300.20">
    <property type="match status" value="1"/>
</dbReference>
<sequence length="205" mass="21714">MSETVDTIDADQDEETTAGADSSADAAAGDAASGDAAGAGAGDAAEEKQGGDDLLVQEGDIAGDYLERLLDLLDYDGDIDLDVEAGRAIISIDGGEDLEKLVGPRGTVLEALQELTRLAVQQETGSRSRLMLDIAGWRADRREELRELGRSTAESVLSNGERVRLQPMSPFERKVVHDAVATVDGVTSESEGEDPKRRVVIFPEG</sequence>
<dbReference type="SUPFAM" id="SSF82708">
    <property type="entry name" value="R3H domain"/>
    <property type="match status" value="1"/>
</dbReference>
<feature type="compositionally biased region" description="Acidic residues" evidence="1">
    <location>
        <begin position="1"/>
        <end position="16"/>
    </location>
</feature>